<evidence type="ECO:0000256" key="6">
    <source>
        <dbReference type="ARBA" id="ARBA00022827"/>
    </source>
</evidence>
<evidence type="ECO:0000256" key="12">
    <source>
        <dbReference type="SAM" id="SignalP"/>
    </source>
</evidence>
<evidence type="ECO:0000256" key="1">
    <source>
        <dbReference type="ARBA" id="ARBA00011955"/>
    </source>
</evidence>
<keyword evidence="6 10" id="KW-0274">FAD</keyword>
<feature type="signal peptide" evidence="12">
    <location>
        <begin position="1"/>
        <end position="24"/>
    </location>
</feature>
<dbReference type="PIRSF" id="PIRSF006268">
    <property type="entry name" value="ApbE"/>
    <property type="match status" value="1"/>
</dbReference>
<evidence type="ECO:0000256" key="7">
    <source>
        <dbReference type="ARBA" id="ARBA00022842"/>
    </source>
</evidence>
<dbReference type="InterPro" id="IPR003374">
    <property type="entry name" value="ApbE-like_sf"/>
</dbReference>
<gene>
    <name evidence="13" type="ORF">EDC14_100537</name>
</gene>
<dbReference type="RefSeq" id="WP_132013334.1">
    <property type="nucleotide sequence ID" value="NZ_SLUN01000005.1"/>
</dbReference>
<dbReference type="InterPro" id="IPR024932">
    <property type="entry name" value="ApbE"/>
</dbReference>
<evidence type="ECO:0000256" key="3">
    <source>
        <dbReference type="ARBA" id="ARBA00022630"/>
    </source>
</evidence>
<keyword evidence="5 10" id="KW-0479">Metal-binding</keyword>
<comment type="cofactor">
    <cofactor evidence="11">
        <name>Mg(2+)</name>
        <dbReference type="ChEBI" id="CHEBI:18420"/>
    </cofactor>
    <cofactor evidence="11">
        <name>Mn(2+)</name>
        <dbReference type="ChEBI" id="CHEBI:29035"/>
    </cofactor>
    <text evidence="11">Magnesium. Can also use manganese.</text>
</comment>
<organism evidence="13 14">
    <name type="scientific">Hydrogenispora ethanolica</name>
    <dbReference type="NCBI Taxonomy" id="1082276"/>
    <lineage>
        <taxon>Bacteria</taxon>
        <taxon>Bacillati</taxon>
        <taxon>Bacillota</taxon>
        <taxon>Hydrogenispora</taxon>
    </lineage>
</organism>
<dbReference type="PANTHER" id="PTHR30040">
    <property type="entry name" value="THIAMINE BIOSYNTHESIS LIPOPROTEIN APBE"/>
    <property type="match status" value="1"/>
</dbReference>
<feature type="binding site" evidence="11">
    <location>
        <position position="284"/>
    </location>
    <ligand>
        <name>Mg(2+)</name>
        <dbReference type="ChEBI" id="CHEBI:18420"/>
    </ligand>
</feature>
<feature type="chain" id="PRO_5039920326" description="FAD:protein FMN transferase" evidence="12">
    <location>
        <begin position="25"/>
        <end position="325"/>
    </location>
</feature>
<dbReference type="GO" id="GO:0046872">
    <property type="term" value="F:metal ion binding"/>
    <property type="evidence" value="ECO:0007669"/>
    <property type="project" value="UniProtKB-UniRule"/>
</dbReference>
<feature type="binding site" evidence="11">
    <location>
        <position position="172"/>
    </location>
    <ligand>
        <name>Mg(2+)</name>
        <dbReference type="ChEBI" id="CHEBI:18420"/>
    </ligand>
</feature>
<accession>A0A4R1S1Y3</accession>
<evidence type="ECO:0000256" key="9">
    <source>
        <dbReference type="ARBA" id="ARBA00048540"/>
    </source>
</evidence>
<feature type="binding site" evidence="11">
    <location>
        <position position="280"/>
    </location>
    <ligand>
        <name>Mg(2+)</name>
        <dbReference type="ChEBI" id="CHEBI:18420"/>
    </ligand>
</feature>
<comment type="similarity">
    <text evidence="10">Belongs to the ApbE family.</text>
</comment>
<evidence type="ECO:0000256" key="8">
    <source>
        <dbReference type="ARBA" id="ARBA00031306"/>
    </source>
</evidence>
<protein>
    <recommendedName>
        <fullName evidence="2 10">FAD:protein FMN transferase</fullName>
        <ecNumber evidence="1 10">2.7.1.180</ecNumber>
    </recommendedName>
    <alternativeName>
        <fullName evidence="8 10">Flavin transferase</fullName>
    </alternativeName>
</protein>
<keyword evidence="13" id="KW-0449">Lipoprotein</keyword>
<dbReference type="Pfam" id="PF02424">
    <property type="entry name" value="ApbE"/>
    <property type="match status" value="1"/>
</dbReference>
<dbReference type="Proteomes" id="UP000295008">
    <property type="component" value="Unassembled WGS sequence"/>
</dbReference>
<name>A0A4R1S1Y3_HYDET</name>
<sequence>MKQIRLVTLLVCFLSLLLPVSAAATPDEYAETRLLMGTTVEIKVEADHKTAAQKAVAGAFAEIARLEAIFSVYNPNSEISLLNKNGSGTVSPEVIAMVQRARHFSELSGGAFDISVLPMIELWRQAKKNDKLPEAAEIAERLKVIGWQNIQVQAAQKRIAFAKPGMKLDFGGIVKGYAVDQAVSILKKEGIRTGMVNAGGDLRCFGSREWRIALQNPRDPNDFITILKVRNRAVTTSGDYERYFIVDHQKISHILNPRTGYPAELSISATIVTENATDADALATAAFVLGPEKALAMMERYPKAECLVIDAQRKIHRSKGLGHYE</sequence>
<evidence type="ECO:0000256" key="4">
    <source>
        <dbReference type="ARBA" id="ARBA00022679"/>
    </source>
</evidence>
<dbReference type="EC" id="2.7.1.180" evidence="1 10"/>
<evidence type="ECO:0000256" key="5">
    <source>
        <dbReference type="ARBA" id="ARBA00022723"/>
    </source>
</evidence>
<proteinExistence type="inferred from homology"/>
<evidence type="ECO:0000256" key="11">
    <source>
        <dbReference type="PIRSR" id="PIRSR006268-2"/>
    </source>
</evidence>
<dbReference type="GO" id="GO:0016740">
    <property type="term" value="F:transferase activity"/>
    <property type="evidence" value="ECO:0007669"/>
    <property type="project" value="UniProtKB-UniRule"/>
</dbReference>
<dbReference type="AlphaFoldDB" id="A0A4R1S1Y3"/>
<comment type="catalytic activity">
    <reaction evidence="9 10">
        <text>L-threonyl-[protein] + FAD = FMN-L-threonyl-[protein] + AMP + H(+)</text>
        <dbReference type="Rhea" id="RHEA:36847"/>
        <dbReference type="Rhea" id="RHEA-COMP:11060"/>
        <dbReference type="Rhea" id="RHEA-COMP:11061"/>
        <dbReference type="ChEBI" id="CHEBI:15378"/>
        <dbReference type="ChEBI" id="CHEBI:30013"/>
        <dbReference type="ChEBI" id="CHEBI:57692"/>
        <dbReference type="ChEBI" id="CHEBI:74257"/>
        <dbReference type="ChEBI" id="CHEBI:456215"/>
        <dbReference type="EC" id="2.7.1.180"/>
    </reaction>
</comment>
<evidence type="ECO:0000256" key="2">
    <source>
        <dbReference type="ARBA" id="ARBA00016337"/>
    </source>
</evidence>
<dbReference type="SUPFAM" id="SSF143631">
    <property type="entry name" value="ApbE-like"/>
    <property type="match status" value="1"/>
</dbReference>
<evidence type="ECO:0000256" key="10">
    <source>
        <dbReference type="PIRNR" id="PIRNR006268"/>
    </source>
</evidence>
<dbReference type="OrthoDB" id="9778595at2"/>
<comment type="caution">
    <text evidence="13">The sequence shown here is derived from an EMBL/GenBank/DDBJ whole genome shotgun (WGS) entry which is preliminary data.</text>
</comment>
<keyword evidence="3 10" id="KW-0285">Flavoprotein</keyword>
<reference evidence="13 14" key="1">
    <citation type="submission" date="2019-03" db="EMBL/GenBank/DDBJ databases">
        <title>Genomic Encyclopedia of Type Strains, Phase IV (KMG-IV): sequencing the most valuable type-strain genomes for metagenomic binning, comparative biology and taxonomic classification.</title>
        <authorList>
            <person name="Goeker M."/>
        </authorList>
    </citation>
    <scope>NUCLEOTIDE SEQUENCE [LARGE SCALE GENOMIC DNA]</scope>
    <source>
        <strain evidence="13 14">LX-B</strain>
    </source>
</reference>
<dbReference type="EMBL" id="SLUN01000005">
    <property type="protein sequence ID" value="TCL73175.1"/>
    <property type="molecule type" value="Genomic_DNA"/>
</dbReference>
<evidence type="ECO:0000313" key="14">
    <source>
        <dbReference type="Proteomes" id="UP000295008"/>
    </source>
</evidence>
<keyword evidence="4 10" id="KW-0808">Transferase</keyword>
<keyword evidence="12" id="KW-0732">Signal</keyword>
<keyword evidence="7 10" id="KW-0460">Magnesium</keyword>
<keyword evidence="14" id="KW-1185">Reference proteome</keyword>
<dbReference type="Gene3D" id="3.10.520.10">
    <property type="entry name" value="ApbE-like domains"/>
    <property type="match status" value="1"/>
</dbReference>
<dbReference type="PANTHER" id="PTHR30040:SF2">
    <property type="entry name" value="FAD:PROTEIN FMN TRANSFERASE"/>
    <property type="match status" value="1"/>
</dbReference>
<evidence type="ECO:0000313" key="13">
    <source>
        <dbReference type="EMBL" id="TCL73175.1"/>
    </source>
</evidence>